<dbReference type="Proteomes" id="UP001247805">
    <property type="component" value="Unassembled WGS sequence"/>
</dbReference>
<protein>
    <submittedName>
        <fullName evidence="1">SapC family protein</fullName>
    </submittedName>
</protein>
<dbReference type="InterPro" id="IPR010836">
    <property type="entry name" value="SapC"/>
</dbReference>
<proteinExistence type="predicted"/>
<dbReference type="Pfam" id="PF07277">
    <property type="entry name" value="SapC"/>
    <property type="match status" value="1"/>
</dbReference>
<accession>A0ABU3SZ22</accession>
<evidence type="ECO:0000313" key="2">
    <source>
        <dbReference type="Proteomes" id="UP001247805"/>
    </source>
</evidence>
<sequence>MAQLVELSSSAHRALKLNPDSAIQFVAKQHLLNIRVNEVAQSICNFPLLFNKSMQTGYWHLSAITSFEVGNSLFVERNQWQATYRPSCMQSYPFYLMNSAQSDKDYTIGIDETNPAFSDAEGEVLFESNGKGSMFLNRVKNLLEADIQNDIQTFKFGKTLDELDLLKSINVIVQYQDQSLQTLTGLYTINEDKLHTLSDSKLGELNRLGYLTPLNGILLSISQFNNLVQKHNNRQSSSQIQNVKLELTKSKF</sequence>
<dbReference type="RefSeq" id="WP_316026764.1">
    <property type="nucleotide sequence ID" value="NZ_JAWDIO010000002.1"/>
</dbReference>
<gene>
    <name evidence="1" type="ORF">RS130_16085</name>
</gene>
<reference evidence="1 2" key="1">
    <citation type="submission" date="2023-10" db="EMBL/GenBank/DDBJ databases">
        <title>Glaciecola aquimarina strain GGW-M5 nov., isolated from a coastal seawater.</title>
        <authorList>
            <person name="Bayburt H."/>
            <person name="Kim J.M."/>
            <person name="Choi B.J."/>
            <person name="Jeon C.O."/>
        </authorList>
    </citation>
    <scope>NUCLEOTIDE SEQUENCE [LARGE SCALE GENOMIC DNA]</scope>
    <source>
        <strain evidence="1 2">KCTC 32108</strain>
    </source>
</reference>
<comment type="caution">
    <text evidence="1">The sequence shown here is derived from an EMBL/GenBank/DDBJ whole genome shotgun (WGS) entry which is preliminary data.</text>
</comment>
<organism evidence="1 2">
    <name type="scientific">Paraglaciecola aquimarina</name>
    <dbReference type="NCBI Taxonomy" id="1235557"/>
    <lineage>
        <taxon>Bacteria</taxon>
        <taxon>Pseudomonadati</taxon>
        <taxon>Pseudomonadota</taxon>
        <taxon>Gammaproteobacteria</taxon>
        <taxon>Alteromonadales</taxon>
        <taxon>Alteromonadaceae</taxon>
        <taxon>Paraglaciecola</taxon>
    </lineage>
</organism>
<dbReference type="EMBL" id="JAWDIO010000002">
    <property type="protein sequence ID" value="MDU0355217.1"/>
    <property type="molecule type" value="Genomic_DNA"/>
</dbReference>
<name>A0ABU3SZ22_9ALTE</name>
<keyword evidence="2" id="KW-1185">Reference proteome</keyword>
<evidence type="ECO:0000313" key="1">
    <source>
        <dbReference type="EMBL" id="MDU0355217.1"/>
    </source>
</evidence>